<evidence type="ECO:0000256" key="1">
    <source>
        <dbReference type="SAM" id="SignalP"/>
    </source>
</evidence>
<feature type="chain" id="PRO_5025515389" evidence="1">
    <location>
        <begin position="19"/>
        <end position="268"/>
    </location>
</feature>
<evidence type="ECO:0000313" key="3">
    <source>
        <dbReference type="Proteomes" id="UP000799757"/>
    </source>
</evidence>
<dbReference type="AlphaFoldDB" id="A0A6A6XUN6"/>
<keyword evidence="3" id="KW-1185">Reference proteome</keyword>
<organism evidence="2 3">
    <name type="scientific">Melanomma pulvis-pyrius CBS 109.77</name>
    <dbReference type="NCBI Taxonomy" id="1314802"/>
    <lineage>
        <taxon>Eukaryota</taxon>
        <taxon>Fungi</taxon>
        <taxon>Dikarya</taxon>
        <taxon>Ascomycota</taxon>
        <taxon>Pezizomycotina</taxon>
        <taxon>Dothideomycetes</taxon>
        <taxon>Pleosporomycetidae</taxon>
        <taxon>Pleosporales</taxon>
        <taxon>Melanommataceae</taxon>
        <taxon>Melanomma</taxon>
    </lineage>
</organism>
<dbReference type="Proteomes" id="UP000799757">
    <property type="component" value="Unassembled WGS sequence"/>
</dbReference>
<gene>
    <name evidence="2" type="ORF">K505DRAFT_383243</name>
</gene>
<protein>
    <submittedName>
        <fullName evidence="2">Uncharacterized protein</fullName>
    </submittedName>
</protein>
<keyword evidence="1" id="KW-0732">Signal</keyword>
<reference evidence="2" key="1">
    <citation type="journal article" date="2020" name="Stud. Mycol.">
        <title>101 Dothideomycetes genomes: a test case for predicting lifestyles and emergence of pathogens.</title>
        <authorList>
            <person name="Haridas S."/>
            <person name="Albert R."/>
            <person name="Binder M."/>
            <person name="Bloem J."/>
            <person name="Labutti K."/>
            <person name="Salamov A."/>
            <person name="Andreopoulos B."/>
            <person name="Baker S."/>
            <person name="Barry K."/>
            <person name="Bills G."/>
            <person name="Bluhm B."/>
            <person name="Cannon C."/>
            <person name="Castanera R."/>
            <person name="Culley D."/>
            <person name="Daum C."/>
            <person name="Ezra D."/>
            <person name="Gonzalez J."/>
            <person name="Henrissat B."/>
            <person name="Kuo A."/>
            <person name="Liang C."/>
            <person name="Lipzen A."/>
            <person name="Lutzoni F."/>
            <person name="Magnuson J."/>
            <person name="Mondo S."/>
            <person name="Nolan M."/>
            <person name="Ohm R."/>
            <person name="Pangilinan J."/>
            <person name="Park H.-J."/>
            <person name="Ramirez L."/>
            <person name="Alfaro M."/>
            <person name="Sun H."/>
            <person name="Tritt A."/>
            <person name="Yoshinaga Y."/>
            <person name="Zwiers L.-H."/>
            <person name="Turgeon B."/>
            <person name="Goodwin S."/>
            <person name="Spatafora J."/>
            <person name="Crous P."/>
            <person name="Grigoriev I."/>
        </authorList>
    </citation>
    <scope>NUCLEOTIDE SEQUENCE</scope>
    <source>
        <strain evidence="2">CBS 109.77</strain>
    </source>
</reference>
<proteinExistence type="predicted"/>
<name>A0A6A6XUN6_9PLEO</name>
<sequence>MSFKSILSLAALLPFVTAQASPYSETIDGYTFIKSGPNVLLPKIQYEMKFAHTALSILKTSIGPDGLIAALQPEIKKADTFWHDVIDSSTGSWVPADGRGIAFLPNLTAIRFAAWSQSPLADAANNDANPEHYVKRTIALANGTLESEIVEGWGGVTTHFTIPNYGTPDRVKNPFLRELPEFPIQAAGDKVLMDGTIFGVLHISVRDVKGADYGQEHDGVEIYASVWYGDGVADAHLEEEREHITVEITNLALQAQKDIESGVFNPPF</sequence>
<dbReference type="OrthoDB" id="3006326at2759"/>
<accession>A0A6A6XUN6</accession>
<evidence type="ECO:0000313" key="2">
    <source>
        <dbReference type="EMBL" id="KAF2800202.1"/>
    </source>
</evidence>
<feature type="signal peptide" evidence="1">
    <location>
        <begin position="1"/>
        <end position="18"/>
    </location>
</feature>
<dbReference type="EMBL" id="MU001751">
    <property type="protein sequence ID" value="KAF2800202.1"/>
    <property type="molecule type" value="Genomic_DNA"/>
</dbReference>